<dbReference type="RefSeq" id="WP_183370767.1">
    <property type="nucleotide sequence ID" value="NZ_BAABHL010000122.1"/>
</dbReference>
<dbReference type="PROSITE" id="PS51186">
    <property type="entry name" value="GNAT"/>
    <property type="match status" value="1"/>
</dbReference>
<feature type="domain" description="N-acetyltransferase" evidence="1">
    <location>
        <begin position="104"/>
        <end position="232"/>
    </location>
</feature>
<keyword evidence="3" id="KW-1185">Reference proteome</keyword>
<dbReference type="InterPro" id="IPR000182">
    <property type="entry name" value="GNAT_dom"/>
</dbReference>
<dbReference type="Proteomes" id="UP000551501">
    <property type="component" value="Unassembled WGS sequence"/>
</dbReference>
<dbReference type="AlphaFoldDB" id="A0A840F1A0"/>
<dbReference type="Pfam" id="PF08445">
    <property type="entry name" value="FR47"/>
    <property type="match status" value="1"/>
</dbReference>
<evidence type="ECO:0000313" key="2">
    <source>
        <dbReference type="EMBL" id="MBB4135746.1"/>
    </source>
</evidence>
<name>A0A840F1A0_9ACTN</name>
<dbReference type="GO" id="GO:0016747">
    <property type="term" value="F:acyltransferase activity, transferring groups other than amino-acyl groups"/>
    <property type="evidence" value="ECO:0007669"/>
    <property type="project" value="InterPro"/>
</dbReference>
<accession>A0A840F1A0</accession>
<organism evidence="2 3">
    <name type="scientific">Gordonia humi</name>
    <dbReference type="NCBI Taxonomy" id="686429"/>
    <lineage>
        <taxon>Bacteria</taxon>
        <taxon>Bacillati</taxon>
        <taxon>Actinomycetota</taxon>
        <taxon>Actinomycetes</taxon>
        <taxon>Mycobacteriales</taxon>
        <taxon>Gordoniaceae</taxon>
        <taxon>Gordonia</taxon>
    </lineage>
</organism>
<proteinExistence type="predicted"/>
<reference evidence="2 3" key="1">
    <citation type="submission" date="2020-08" db="EMBL/GenBank/DDBJ databases">
        <title>Sequencing the genomes of 1000 actinobacteria strains.</title>
        <authorList>
            <person name="Klenk H.-P."/>
        </authorList>
    </citation>
    <scope>NUCLEOTIDE SEQUENCE [LARGE SCALE GENOMIC DNA]</scope>
    <source>
        <strain evidence="2 3">DSM 45298</strain>
    </source>
</reference>
<dbReference type="CDD" id="cd04301">
    <property type="entry name" value="NAT_SF"/>
    <property type="match status" value="1"/>
</dbReference>
<comment type="caution">
    <text evidence="2">The sequence shown here is derived from an EMBL/GenBank/DDBJ whole genome shotgun (WGS) entry which is preliminary data.</text>
</comment>
<dbReference type="EMBL" id="JACIFP010000001">
    <property type="protein sequence ID" value="MBB4135746.1"/>
    <property type="molecule type" value="Genomic_DNA"/>
</dbReference>
<sequence length="232" mass="25055">MSAVELDARVLDDPFTVALRGPQAGLARTVGRISTFLSDVSVFYGHPRETTAQDYTDLAELGGPGNTVSLRDRRTPLPESGFTSVATFDLVQYRGDAVTPAADPELVELTVDDVPEMTSLVELTEPGPFLPRTIEMGTYLGYREPSTGRLLAMAGQRLHLPGWREISAVCTHPDARGRGLARRLVAAVAQATVDAGDAPFLHTTADNPARGLYEKMGFTLTSEVSLEILRVE</sequence>
<gene>
    <name evidence="2" type="ORF">BKA16_002298</name>
</gene>
<dbReference type="Gene3D" id="3.40.630.30">
    <property type="match status" value="1"/>
</dbReference>
<dbReference type="InterPro" id="IPR016181">
    <property type="entry name" value="Acyl_CoA_acyltransferase"/>
</dbReference>
<dbReference type="InterPro" id="IPR013653">
    <property type="entry name" value="GCN5-like_dom"/>
</dbReference>
<evidence type="ECO:0000259" key="1">
    <source>
        <dbReference type="PROSITE" id="PS51186"/>
    </source>
</evidence>
<keyword evidence="2" id="KW-0808">Transferase</keyword>
<dbReference type="SUPFAM" id="SSF55729">
    <property type="entry name" value="Acyl-CoA N-acyltransferases (Nat)"/>
    <property type="match status" value="1"/>
</dbReference>
<protein>
    <submittedName>
        <fullName evidence="2">Putative GNAT family acetyltransferase</fullName>
    </submittedName>
</protein>
<evidence type="ECO:0000313" key="3">
    <source>
        <dbReference type="Proteomes" id="UP000551501"/>
    </source>
</evidence>